<evidence type="ECO:0000256" key="1">
    <source>
        <dbReference type="SAM" id="SignalP"/>
    </source>
</evidence>
<name>A0ABM0JX28_APLCA</name>
<reference evidence="3" key="1">
    <citation type="submission" date="2025-08" db="UniProtKB">
        <authorList>
            <consortium name="RefSeq"/>
        </authorList>
    </citation>
    <scope>IDENTIFICATION</scope>
</reference>
<dbReference type="Proteomes" id="UP000694888">
    <property type="component" value="Unplaced"/>
</dbReference>
<keyword evidence="2" id="KW-1185">Reference proteome</keyword>
<gene>
    <name evidence="3" type="primary">LOC101852710</name>
</gene>
<dbReference type="PANTHER" id="PTHR10697">
    <property type="entry name" value="MAMMALIAN EPENDYMIN-RELATED PROTEIN 1"/>
    <property type="match status" value="1"/>
</dbReference>
<sequence length="185" mass="20216">MQFLAVLLFVLPCALAKNICCVPDKMSGFAYNSYNGISSIYKIDFTAKKHLAVSLASFFNPNAFTLVDFGNGTMYYYDGQTCTKQSLAYPEIYQQCIPENATLVSEANLGPAVGGFPYKAYRFSVGPNTIEMAVSSNCLPLITRLSGPALLHTRTSIYINITTPATIDFPSYDLSKCKHDSVIVG</sequence>
<feature type="signal peptide" evidence="1">
    <location>
        <begin position="1"/>
        <end position="16"/>
    </location>
</feature>
<dbReference type="PANTHER" id="PTHR10697:SF13">
    <property type="entry name" value="RICIN B LECTIN DOMAIN-CONTAINING PROTEIN"/>
    <property type="match status" value="1"/>
</dbReference>
<feature type="chain" id="PRO_5046807763" evidence="1">
    <location>
        <begin position="17"/>
        <end position="185"/>
    </location>
</feature>
<organism evidence="2 3">
    <name type="scientific">Aplysia californica</name>
    <name type="common">California sea hare</name>
    <dbReference type="NCBI Taxonomy" id="6500"/>
    <lineage>
        <taxon>Eukaryota</taxon>
        <taxon>Metazoa</taxon>
        <taxon>Spiralia</taxon>
        <taxon>Lophotrochozoa</taxon>
        <taxon>Mollusca</taxon>
        <taxon>Gastropoda</taxon>
        <taxon>Heterobranchia</taxon>
        <taxon>Euthyneura</taxon>
        <taxon>Tectipleura</taxon>
        <taxon>Aplysiida</taxon>
        <taxon>Aplysioidea</taxon>
        <taxon>Aplysiidae</taxon>
        <taxon>Aplysia</taxon>
    </lineage>
</organism>
<evidence type="ECO:0000313" key="2">
    <source>
        <dbReference type="Proteomes" id="UP000694888"/>
    </source>
</evidence>
<keyword evidence="1" id="KW-0732">Signal</keyword>
<dbReference type="InterPro" id="IPR001299">
    <property type="entry name" value="Ependymin"/>
</dbReference>
<accession>A0ABM0JX28</accession>
<evidence type="ECO:0000313" key="3">
    <source>
        <dbReference type="RefSeq" id="XP_005103593.1"/>
    </source>
</evidence>
<protein>
    <submittedName>
        <fullName evidence="3">Uncharacterized protein LOC101852710</fullName>
    </submittedName>
</protein>
<dbReference type="GeneID" id="101852710"/>
<dbReference type="RefSeq" id="XP_005103593.1">
    <property type="nucleotide sequence ID" value="XM_005103536.3"/>
</dbReference>
<proteinExistence type="predicted"/>